<dbReference type="AlphaFoldDB" id="A0A5M8EID0"/>
<proteinExistence type="predicted"/>
<sequence>MDTTQMNDTLETKNKSAKHIKHISGEIITTARQVSIDIKSRNLIIIGRNGSGKTSFLKSLHQILMNNIDEGQLSQLENLRDQLRQAEETHQPRINPITRISGHESTLSYYREAIKKITEPLSISYVSSDNFVKEYKEAHAIIRFYEATRKSEILKVTAATALTPEMPDYKKKENLGRNLEQHLVNLEVNIGLAMRKGNKEKIQRIETWFKAFEKNLKFLFEDDSIHTVFDDENLAFSLKQDNRPPYSFQSLSSGYLAIFEIYADLLVRTEYFSVLPTELRGVVLIDEIDAHLHTSLQRKIFPFFTRSFPNIQFIVTTHSPFVVTSIDDALIYDISTGQECEDLSLFSLEHVVEGILGVPPISQKMQDLLQELTSKSNDENFIPEDINKLLEALSPHADTLDDESRMFYEIALNKYLTKKRARKNV</sequence>
<name>A0A5M8EID0_PSEVE</name>
<comment type="caution">
    <text evidence="2">The sequence shown here is derived from an EMBL/GenBank/DDBJ whole genome shotgun (WGS) entry which is preliminary data.</text>
</comment>
<dbReference type="Pfam" id="PF13304">
    <property type="entry name" value="AAA_21"/>
    <property type="match status" value="1"/>
</dbReference>
<dbReference type="PANTHER" id="PTHR43581">
    <property type="entry name" value="ATP/GTP PHOSPHATASE"/>
    <property type="match status" value="1"/>
</dbReference>
<dbReference type="GO" id="GO:0005524">
    <property type="term" value="F:ATP binding"/>
    <property type="evidence" value="ECO:0007669"/>
    <property type="project" value="InterPro"/>
</dbReference>
<dbReference type="InterPro" id="IPR003593">
    <property type="entry name" value="AAA+_ATPase"/>
</dbReference>
<evidence type="ECO:0000313" key="2">
    <source>
        <dbReference type="EMBL" id="KAA6170645.1"/>
    </source>
</evidence>
<dbReference type="InterPro" id="IPR027417">
    <property type="entry name" value="P-loop_NTPase"/>
</dbReference>
<gene>
    <name evidence="2" type="ORF">F3K53_27715</name>
</gene>
<dbReference type="Gene3D" id="3.40.50.300">
    <property type="entry name" value="P-loop containing nucleotide triphosphate hydrolases"/>
    <property type="match status" value="1"/>
</dbReference>
<protein>
    <submittedName>
        <fullName evidence="2">AAA family ATPase</fullName>
    </submittedName>
</protein>
<feature type="domain" description="AAA+ ATPase" evidence="1">
    <location>
        <begin position="39"/>
        <end position="345"/>
    </location>
</feature>
<dbReference type="SMART" id="SM00382">
    <property type="entry name" value="AAA"/>
    <property type="match status" value="1"/>
</dbReference>
<evidence type="ECO:0000313" key="3">
    <source>
        <dbReference type="Proteomes" id="UP000323909"/>
    </source>
</evidence>
<dbReference type="EMBL" id="VWXT01000562">
    <property type="protein sequence ID" value="KAA6170645.1"/>
    <property type="molecule type" value="Genomic_DNA"/>
</dbReference>
<dbReference type="GO" id="GO:0016887">
    <property type="term" value="F:ATP hydrolysis activity"/>
    <property type="evidence" value="ECO:0007669"/>
    <property type="project" value="InterPro"/>
</dbReference>
<dbReference type="PANTHER" id="PTHR43581:SF2">
    <property type="entry name" value="EXCINUCLEASE ATPASE SUBUNIT"/>
    <property type="match status" value="1"/>
</dbReference>
<dbReference type="InterPro" id="IPR003959">
    <property type="entry name" value="ATPase_AAA_core"/>
</dbReference>
<accession>A0A5M8EID0</accession>
<dbReference type="InterPro" id="IPR051396">
    <property type="entry name" value="Bact_Antivir_Def_Nuclease"/>
</dbReference>
<organism evidence="2 3">
    <name type="scientific">Pseudomonas veronii</name>
    <dbReference type="NCBI Taxonomy" id="76761"/>
    <lineage>
        <taxon>Bacteria</taxon>
        <taxon>Pseudomonadati</taxon>
        <taxon>Pseudomonadota</taxon>
        <taxon>Gammaproteobacteria</taxon>
        <taxon>Pseudomonadales</taxon>
        <taxon>Pseudomonadaceae</taxon>
        <taxon>Pseudomonas</taxon>
    </lineage>
</organism>
<dbReference type="Proteomes" id="UP000323909">
    <property type="component" value="Unassembled WGS sequence"/>
</dbReference>
<dbReference type="SUPFAM" id="SSF52540">
    <property type="entry name" value="P-loop containing nucleoside triphosphate hydrolases"/>
    <property type="match status" value="1"/>
</dbReference>
<reference evidence="2 3" key="1">
    <citation type="submission" date="2019-09" db="EMBL/GenBank/DDBJ databases">
        <title>Genomic sequencing of 4 copper resistant soil isolates.</title>
        <authorList>
            <person name="Havryliuk O."/>
        </authorList>
    </citation>
    <scope>NUCLEOTIDE SEQUENCE [LARGE SCALE GENOMIC DNA]</scope>
    <source>
        <strain evidence="2 3">UKR4</strain>
    </source>
</reference>
<evidence type="ECO:0000259" key="1">
    <source>
        <dbReference type="SMART" id="SM00382"/>
    </source>
</evidence>